<evidence type="ECO:0000259" key="1">
    <source>
        <dbReference type="Pfam" id="PF12657"/>
    </source>
</evidence>
<dbReference type="Pfam" id="PF12657">
    <property type="entry name" value="TFIIIC_delta"/>
    <property type="match status" value="1"/>
</dbReference>
<dbReference type="InterPro" id="IPR015943">
    <property type="entry name" value="WD40/YVTN_repeat-like_dom_sf"/>
</dbReference>
<dbReference type="InterPro" id="IPR024761">
    <property type="entry name" value="TFIIIC_delta_N"/>
</dbReference>
<dbReference type="GO" id="GO:0004402">
    <property type="term" value="F:histone acetyltransferase activity"/>
    <property type="evidence" value="ECO:0007669"/>
    <property type="project" value="InterPro"/>
</dbReference>
<reference evidence="2 3" key="1">
    <citation type="journal article" date="2016" name="DNA Res.">
        <title>The draft genome of MD-2 pineapple using hybrid error correction of long reads.</title>
        <authorList>
            <person name="Redwan R.M."/>
            <person name="Saidin A."/>
            <person name="Kumar S.V."/>
        </authorList>
    </citation>
    <scope>NUCLEOTIDE SEQUENCE [LARGE SCALE GENOMIC DNA]</scope>
    <source>
        <strain evidence="3">cv. MD2</strain>
        <tissue evidence="2">Leaf</tissue>
    </source>
</reference>
<dbReference type="SMART" id="SM00320">
    <property type="entry name" value="WD40"/>
    <property type="match status" value="4"/>
</dbReference>
<sequence length="968" mass="106056">MAAAVLDSAGAVGEGRRRSLLCGARPEGVCGLLLELRFQGVREGVEGEIKGKRESEVASWIWVASGRGGAWCTLRRERVPAECEWVEKRVRGPSNMASHYQAALLVASPSYPNSIAWSNENLVAIASGHIITILNPALHAGPRGLITLHPDKPFPIGVVDKEDLLSPCLMPTSLSRDVRPCARSISWSQPGFASNSGCLLAVCTTGGHVKLYRAPFCEFTAEWIEVVDISELLFKHLESTEFGEHNASEFHQKQASTGCTTGRGCAEELEESLSSKGSGRRKRKTLGKRDEANEEFVELSYCSKKAKLRDKGGRFAASYTATPNKVIEVESGTFVVNDQSLPSRVKGRSSLNGENNSFPLITAKQYASRSALLSSLVVAWSPVVTLCGSKCAILAVGAKSGNISFWKSCTPQCYTVEHDGVPADAILIGLLQAHSAWITAISWGVATSSCSKSQLAVATGSCDGSVKIWLGDVQRLVQSTEATNRSFSLLTEVTNATSAPVSTISLIVQAQSQDKIILAIGRGSGSLETWIYCLSSNKIQCAGISEAHDQVVTGLAWAFDGHCLYSCSQLSQVSDQCFGLALAPGELMVAVVRSLETNLLNQMYQARTQRAVVEFFWTGGQLLEPLEKNVSCGSKPSELSKRELQCWECNILWSLKNFENGDKLPVLWDTIAALLVLKKLAPTFVRDLLSKWISSWFPEKQESGYMEKTLLHVQNMLSVISSRRIHLLNIISRRLMPRKEKAEVPKWEQHNFSDKTYVEGETELWHNFLVNSERELTERLVASTFTTVLSRAALSPDSFSVDTSWFPIGVAQMEQWVAINSKVVHNQLKVLGSKFKELGTRIDSVCEYSKSEVCSFCTGPVQFKSPDVASCEGRKVEGGEVESHKLSRCAVSMKLCSITEPMWFCCCCNRWINKLAPQAIFTMPSSPLDVNCGCGSFDLDEVCLPLCPFCGILLQRSMPEFLLSVCPV</sequence>
<feature type="domain" description="Transcription factor IIIC 90kDa subunit N-terminal" evidence="1">
    <location>
        <begin position="117"/>
        <end position="244"/>
    </location>
</feature>
<name>A0A199W519_ANACO</name>
<dbReference type="GO" id="GO:0006384">
    <property type="term" value="P:transcription initiation at RNA polymerase III promoter"/>
    <property type="evidence" value="ECO:0007669"/>
    <property type="project" value="InterPro"/>
</dbReference>
<proteinExistence type="predicted"/>
<dbReference type="PANTHER" id="PTHR15496">
    <property type="entry name" value="GENERAL TRANSCRIPTION FACTOR 3C POLYPEPTIDE 4 FAMILY"/>
    <property type="match status" value="1"/>
</dbReference>
<gene>
    <name evidence="2" type="ORF">ACMD2_19697</name>
</gene>
<protein>
    <recommendedName>
        <fullName evidence="1">Transcription factor IIIC 90kDa subunit N-terminal domain-containing protein</fullName>
    </recommendedName>
</protein>
<dbReference type="AlphaFoldDB" id="A0A199W519"/>
<dbReference type="InterPro" id="IPR044230">
    <property type="entry name" value="GTF3C4"/>
</dbReference>
<comment type="caution">
    <text evidence="2">The sequence shown here is derived from an EMBL/GenBank/DDBJ whole genome shotgun (WGS) entry which is preliminary data.</text>
</comment>
<dbReference type="InterPro" id="IPR036322">
    <property type="entry name" value="WD40_repeat_dom_sf"/>
</dbReference>
<evidence type="ECO:0000313" key="3">
    <source>
        <dbReference type="Proteomes" id="UP000092600"/>
    </source>
</evidence>
<dbReference type="Gene3D" id="2.130.10.10">
    <property type="entry name" value="YVTN repeat-like/Quinoprotein amine dehydrogenase"/>
    <property type="match status" value="1"/>
</dbReference>
<dbReference type="InterPro" id="IPR001680">
    <property type="entry name" value="WD40_rpt"/>
</dbReference>
<dbReference type="SUPFAM" id="SSF50978">
    <property type="entry name" value="WD40 repeat-like"/>
    <property type="match status" value="1"/>
</dbReference>
<dbReference type="PANTHER" id="PTHR15496:SF2">
    <property type="entry name" value="GENERAL TRANSCRIPTION FACTOR 3C POLYPEPTIDE 4"/>
    <property type="match status" value="1"/>
</dbReference>
<dbReference type="STRING" id="4615.A0A199W519"/>
<dbReference type="Proteomes" id="UP000092600">
    <property type="component" value="Unassembled WGS sequence"/>
</dbReference>
<organism evidence="2 3">
    <name type="scientific">Ananas comosus</name>
    <name type="common">Pineapple</name>
    <name type="synonym">Ananas ananas</name>
    <dbReference type="NCBI Taxonomy" id="4615"/>
    <lineage>
        <taxon>Eukaryota</taxon>
        <taxon>Viridiplantae</taxon>
        <taxon>Streptophyta</taxon>
        <taxon>Embryophyta</taxon>
        <taxon>Tracheophyta</taxon>
        <taxon>Spermatophyta</taxon>
        <taxon>Magnoliopsida</taxon>
        <taxon>Liliopsida</taxon>
        <taxon>Poales</taxon>
        <taxon>Bromeliaceae</taxon>
        <taxon>Bromelioideae</taxon>
        <taxon>Ananas</taxon>
    </lineage>
</organism>
<accession>A0A199W519</accession>
<dbReference type="EMBL" id="LSRQ01000237">
    <property type="protein sequence ID" value="OAY84273.1"/>
    <property type="molecule type" value="Genomic_DNA"/>
</dbReference>
<dbReference type="GO" id="GO:0000127">
    <property type="term" value="C:transcription factor TFIIIC complex"/>
    <property type="evidence" value="ECO:0007669"/>
    <property type="project" value="InterPro"/>
</dbReference>
<evidence type="ECO:0000313" key="2">
    <source>
        <dbReference type="EMBL" id="OAY84273.1"/>
    </source>
</evidence>